<organism evidence="2 3">
    <name type="scientific">Fundidesulfovibrio magnetotacticus</name>
    <dbReference type="NCBI Taxonomy" id="2730080"/>
    <lineage>
        <taxon>Bacteria</taxon>
        <taxon>Pseudomonadati</taxon>
        <taxon>Thermodesulfobacteriota</taxon>
        <taxon>Desulfovibrionia</taxon>
        <taxon>Desulfovibrionales</taxon>
        <taxon>Desulfovibrionaceae</taxon>
        <taxon>Fundidesulfovibrio</taxon>
    </lineage>
</organism>
<sequence length="120" mass="13357">MLEHTKKPPTDNVVLSFTGPAAMKEEAVKRLVALGFSVREDADSIPWREAFPFKDQELPGVFLSGARYREGLTQEALSKAAGIPRRHISEMENGKRPIGKQNARRLGEALNVDPKRFLTA</sequence>
<dbReference type="Pfam" id="PF01381">
    <property type="entry name" value="HTH_3"/>
    <property type="match status" value="1"/>
</dbReference>
<dbReference type="CDD" id="cd00093">
    <property type="entry name" value="HTH_XRE"/>
    <property type="match status" value="1"/>
</dbReference>
<reference evidence="2 3" key="1">
    <citation type="submission" date="2020-04" db="EMBL/GenBank/DDBJ databases">
        <authorList>
            <consortium name="Desulfovibrio sp. FSS-1 genome sequencing consortium"/>
            <person name="Shimoshige H."/>
            <person name="Kobayashi H."/>
            <person name="Maekawa T."/>
        </authorList>
    </citation>
    <scope>NUCLEOTIDE SEQUENCE [LARGE SCALE GENOMIC DNA]</scope>
    <source>
        <strain evidence="2 3">SIID29052-01</strain>
    </source>
</reference>
<feature type="domain" description="HTH cro/C1-type" evidence="1">
    <location>
        <begin position="71"/>
        <end position="117"/>
    </location>
</feature>
<evidence type="ECO:0000259" key="1">
    <source>
        <dbReference type="PROSITE" id="PS50943"/>
    </source>
</evidence>
<keyword evidence="3" id="KW-1185">Reference proteome</keyword>
<dbReference type="SUPFAM" id="SSF47413">
    <property type="entry name" value="lambda repressor-like DNA-binding domains"/>
    <property type="match status" value="1"/>
</dbReference>
<dbReference type="EMBL" id="BLTE01000001">
    <property type="protein sequence ID" value="GFK92334.1"/>
    <property type="molecule type" value="Genomic_DNA"/>
</dbReference>
<dbReference type="InterPro" id="IPR010982">
    <property type="entry name" value="Lambda_DNA-bd_dom_sf"/>
</dbReference>
<dbReference type="AlphaFoldDB" id="A0A6V8LKX2"/>
<protein>
    <recommendedName>
        <fullName evidence="1">HTH cro/C1-type domain-containing protein</fullName>
    </recommendedName>
</protein>
<dbReference type="GO" id="GO:0003677">
    <property type="term" value="F:DNA binding"/>
    <property type="evidence" value="ECO:0007669"/>
    <property type="project" value="InterPro"/>
</dbReference>
<dbReference type="PROSITE" id="PS50943">
    <property type="entry name" value="HTH_CROC1"/>
    <property type="match status" value="1"/>
</dbReference>
<evidence type="ECO:0000313" key="3">
    <source>
        <dbReference type="Proteomes" id="UP000494245"/>
    </source>
</evidence>
<proteinExistence type="predicted"/>
<name>A0A6V8LKX2_9BACT</name>
<dbReference type="RefSeq" id="WP_173080361.1">
    <property type="nucleotide sequence ID" value="NZ_BLTE01000001.1"/>
</dbReference>
<dbReference type="InterPro" id="IPR001387">
    <property type="entry name" value="Cro/C1-type_HTH"/>
</dbReference>
<reference evidence="2 3" key="2">
    <citation type="submission" date="2020-05" db="EMBL/GenBank/DDBJ databases">
        <title>Draft genome sequence of Desulfovibrio sp. strainFSS-1.</title>
        <authorList>
            <person name="Shimoshige H."/>
            <person name="Kobayashi H."/>
            <person name="Maekawa T."/>
        </authorList>
    </citation>
    <scope>NUCLEOTIDE SEQUENCE [LARGE SCALE GENOMIC DNA]</scope>
    <source>
        <strain evidence="2 3">SIID29052-01</strain>
    </source>
</reference>
<dbReference type="Proteomes" id="UP000494245">
    <property type="component" value="Unassembled WGS sequence"/>
</dbReference>
<gene>
    <name evidence="2" type="ORF">NNJEOMEG_00158</name>
</gene>
<dbReference type="Gene3D" id="1.10.260.40">
    <property type="entry name" value="lambda repressor-like DNA-binding domains"/>
    <property type="match status" value="1"/>
</dbReference>
<dbReference type="SMART" id="SM00530">
    <property type="entry name" value="HTH_XRE"/>
    <property type="match status" value="1"/>
</dbReference>
<accession>A0A6V8LKX2</accession>
<evidence type="ECO:0000313" key="2">
    <source>
        <dbReference type="EMBL" id="GFK92334.1"/>
    </source>
</evidence>
<comment type="caution">
    <text evidence="2">The sequence shown here is derived from an EMBL/GenBank/DDBJ whole genome shotgun (WGS) entry which is preliminary data.</text>
</comment>